<evidence type="ECO:0000259" key="1">
    <source>
        <dbReference type="PROSITE" id="PS50943"/>
    </source>
</evidence>
<comment type="caution">
    <text evidence="2">The sequence shown here is derived from an EMBL/GenBank/DDBJ whole genome shotgun (WGS) entry which is preliminary data.</text>
</comment>
<dbReference type="Pfam" id="PF13560">
    <property type="entry name" value="HTH_31"/>
    <property type="match status" value="1"/>
</dbReference>
<dbReference type="Pfam" id="PF17765">
    <property type="entry name" value="MLTR_LBD"/>
    <property type="match status" value="1"/>
</dbReference>
<dbReference type="Proteomes" id="UP000629619">
    <property type="component" value="Unassembled WGS sequence"/>
</dbReference>
<dbReference type="GO" id="GO:0003677">
    <property type="term" value="F:DNA binding"/>
    <property type="evidence" value="ECO:0007669"/>
    <property type="project" value="InterPro"/>
</dbReference>
<dbReference type="InterPro" id="IPR001387">
    <property type="entry name" value="Cro/C1-type_HTH"/>
</dbReference>
<evidence type="ECO:0000313" key="3">
    <source>
        <dbReference type="Proteomes" id="UP000629619"/>
    </source>
</evidence>
<dbReference type="SMART" id="SM00530">
    <property type="entry name" value="HTH_XRE"/>
    <property type="match status" value="1"/>
</dbReference>
<dbReference type="PROSITE" id="PS50943">
    <property type="entry name" value="HTH_CROC1"/>
    <property type="match status" value="1"/>
</dbReference>
<dbReference type="Gene3D" id="1.10.260.40">
    <property type="entry name" value="lambda repressor-like DNA-binding domains"/>
    <property type="match status" value="1"/>
</dbReference>
<dbReference type="SUPFAM" id="SSF47413">
    <property type="entry name" value="lambda repressor-like DNA-binding domains"/>
    <property type="match status" value="1"/>
</dbReference>
<dbReference type="Gene3D" id="3.30.450.180">
    <property type="match status" value="1"/>
</dbReference>
<gene>
    <name evidence="2" type="ORF">Asi03nite_66570</name>
</gene>
<dbReference type="CDD" id="cd00093">
    <property type="entry name" value="HTH_XRE"/>
    <property type="match status" value="1"/>
</dbReference>
<sequence>MTIRHDRLVGIPVPGRTGALDVDAAVTPPFGPAGHTWAVERQEFGAAVRQLREGTAPAAAGLPTGRRRVQGLRREELGELAGMSPDYVRRLEQGRSHPSAGVVNAIARALRVGRADYERLCALAGYAAADGQVPNEVGPGAMRLLERFTDTPMFVSDAAMNLIAVNSAFLALGHWDLTGDPWEWNIAWRTFCDPFSGFRQSTVDATDHEAILVTRLRSALLRYPADASLAALVDEMRSRSRLFDTLWRTPRPVAAYESSAAFIHPDGGAVTLVGSLLAIPGDDLAALMLTAAPGSADAARLAELVGDAGEPTIIRVGRSGPG</sequence>
<name>A0A919NE92_9ACTN</name>
<dbReference type="PANTHER" id="PTHR35010:SF2">
    <property type="entry name" value="BLL4672 PROTEIN"/>
    <property type="match status" value="1"/>
</dbReference>
<dbReference type="PANTHER" id="PTHR35010">
    <property type="entry name" value="BLL4672 PROTEIN-RELATED"/>
    <property type="match status" value="1"/>
</dbReference>
<keyword evidence="3" id="KW-1185">Reference proteome</keyword>
<dbReference type="AlphaFoldDB" id="A0A919NE92"/>
<proteinExistence type="predicted"/>
<dbReference type="EMBL" id="BOMW01000076">
    <property type="protein sequence ID" value="GIF09119.1"/>
    <property type="molecule type" value="Genomic_DNA"/>
</dbReference>
<protein>
    <submittedName>
        <fullName evidence="2">Transcriptional regulator</fullName>
    </submittedName>
</protein>
<evidence type="ECO:0000313" key="2">
    <source>
        <dbReference type="EMBL" id="GIF09119.1"/>
    </source>
</evidence>
<reference evidence="2" key="1">
    <citation type="submission" date="2021-01" db="EMBL/GenBank/DDBJ databases">
        <title>Whole genome shotgun sequence of Actinoplanes siamensis NBRC 109076.</title>
        <authorList>
            <person name="Komaki H."/>
            <person name="Tamura T."/>
        </authorList>
    </citation>
    <scope>NUCLEOTIDE SEQUENCE</scope>
    <source>
        <strain evidence="2">NBRC 109076</strain>
    </source>
</reference>
<accession>A0A919NE92</accession>
<dbReference type="InterPro" id="IPR041413">
    <property type="entry name" value="MLTR_LBD"/>
</dbReference>
<feature type="domain" description="HTH cro/C1-type" evidence="1">
    <location>
        <begin position="67"/>
        <end position="119"/>
    </location>
</feature>
<dbReference type="InterPro" id="IPR010982">
    <property type="entry name" value="Lambda_DNA-bd_dom_sf"/>
</dbReference>
<organism evidence="2 3">
    <name type="scientific">Actinoplanes siamensis</name>
    <dbReference type="NCBI Taxonomy" id="1223317"/>
    <lineage>
        <taxon>Bacteria</taxon>
        <taxon>Bacillati</taxon>
        <taxon>Actinomycetota</taxon>
        <taxon>Actinomycetes</taxon>
        <taxon>Micromonosporales</taxon>
        <taxon>Micromonosporaceae</taxon>
        <taxon>Actinoplanes</taxon>
    </lineage>
</organism>